<dbReference type="InterPro" id="IPR018677">
    <property type="entry name" value="DUF2157"/>
</dbReference>
<protein>
    <submittedName>
        <fullName evidence="3">DUF2157 domain-containing protein</fullName>
    </submittedName>
</protein>
<feature type="transmembrane region" description="Helical" evidence="1">
    <location>
        <begin position="74"/>
        <end position="93"/>
    </location>
</feature>
<feature type="transmembrane region" description="Helical" evidence="1">
    <location>
        <begin position="105"/>
        <end position="123"/>
    </location>
</feature>
<name>A0A4S1DU56_9FLAO</name>
<feature type="transmembrane region" description="Helical" evidence="1">
    <location>
        <begin position="260"/>
        <end position="280"/>
    </location>
</feature>
<organism evidence="3 4">
    <name type="scientific">Flavivirga rizhaonensis</name>
    <dbReference type="NCBI Taxonomy" id="2559571"/>
    <lineage>
        <taxon>Bacteria</taxon>
        <taxon>Pseudomonadati</taxon>
        <taxon>Bacteroidota</taxon>
        <taxon>Flavobacteriia</taxon>
        <taxon>Flavobacteriales</taxon>
        <taxon>Flavobacteriaceae</taxon>
        <taxon>Flavivirga</taxon>
    </lineage>
</organism>
<dbReference type="EMBL" id="SRSO01000024">
    <property type="protein sequence ID" value="TGV01363.1"/>
    <property type="molecule type" value="Genomic_DNA"/>
</dbReference>
<dbReference type="Pfam" id="PF09925">
    <property type="entry name" value="DUF2157"/>
    <property type="match status" value="1"/>
</dbReference>
<evidence type="ECO:0000256" key="1">
    <source>
        <dbReference type="SAM" id="Phobius"/>
    </source>
</evidence>
<evidence type="ECO:0000313" key="3">
    <source>
        <dbReference type="EMBL" id="TGV01363.1"/>
    </source>
</evidence>
<reference evidence="3 4" key="1">
    <citation type="submission" date="2019-04" db="EMBL/GenBank/DDBJ databases">
        <authorList>
            <person name="Liu A."/>
        </authorList>
    </citation>
    <scope>NUCLEOTIDE SEQUENCE [LARGE SCALE GENOMIC DNA]</scope>
    <source>
        <strain evidence="3 4">RZ03</strain>
    </source>
</reference>
<feature type="transmembrane region" description="Helical" evidence="1">
    <location>
        <begin position="372"/>
        <end position="389"/>
    </location>
</feature>
<dbReference type="Proteomes" id="UP000307602">
    <property type="component" value="Unassembled WGS sequence"/>
</dbReference>
<feature type="transmembrane region" description="Helical" evidence="1">
    <location>
        <begin position="129"/>
        <end position="147"/>
    </location>
</feature>
<comment type="caution">
    <text evidence="3">The sequence shown here is derived from an EMBL/GenBank/DDBJ whole genome shotgun (WGS) entry which is preliminary data.</text>
</comment>
<feature type="transmembrane region" description="Helical" evidence="1">
    <location>
        <begin position="323"/>
        <end position="341"/>
    </location>
</feature>
<feature type="transmembrane region" description="Helical" evidence="1">
    <location>
        <begin position="292"/>
        <end position="311"/>
    </location>
</feature>
<keyword evidence="1" id="KW-0812">Transmembrane</keyword>
<dbReference type="AlphaFoldDB" id="A0A4S1DU56"/>
<feature type="transmembrane region" description="Helical" evidence="1">
    <location>
        <begin position="347"/>
        <end position="365"/>
    </location>
</feature>
<evidence type="ECO:0000259" key="2">
    <source>
        <dbReference type="Pfam" id="PF09925"/>
    </source>
</evidence>
<keyword evidence="1" id="KW-1133">Transmembrane helix</keyword>
<feature type="transmembrane region" description="Helical" evidence="1">
    <location>
        <begin position="41"/>
        <end position="62"/>
    </location>
</feature>
<dbReference type="OrthoDB" id="642680at2"/>
<accession>A0A4S1DU56</accession>
<keyword evidence="1" id="KW-0472">Membrane</keyword>
<sequence>MNSKIQKDINELVAEQVITEDTASKIVSYYRSKQHDSPNRLFTVFAVLGSTLVGLGMILILAHNWDDFSRTVKTIFAFVPLVIGQIVVGYSILKNKSATWKEASGVFLFFAVGASMALVSQIYNIPGDLSDYLLTWILLCLPLIYLLRSNALVLLQIIFITSYACSFGYFSGNRTPWLYLIVLASLLPHYYKLLKQKKSHNITSVLNWLLPLSIVIVTGAFVRGDGNFGFLIYVLLFGLLYNIGKIPFFNNQKLRRNGYLVLGSLGTIYMLMLTSFKWLWEDIYINRLNFNSQAFYIAVVLFCLTLVVVVYSYSKKWIRDFNLFQYAFLFFIGFFMISLVTMETSVVLINLLILTLGIMAVKIGADTFHFGVLNYGLLIVTILIACRFFDTNMSFVLRGLLFVGVGIGFFLTNYVMLKKQKTLKRKL</sequence>
<proteinExistence type="predicted"/>
<feature type="domain" description="DUF2157" evidence="2">
    <location>
        <begin position="11"/>
        <end position="152"/>
    </location>
</feature>
<evidence type="ECO:0000313" key="4">
    <source>
        <dbReference type="Proteomes" id="UP000307602"/>
    </source>
</evidence>
<gene>
    <name evidence="3" type="ORF">EM932_15650</name>
</gene>
<feature type="transmembrane region" description="Helical" evidence="1">
    <location>
        <begin position="152"/>
        <end position="170"/>
    </location>
</feature>
<feature type="transmembrane region" description="Helical" evidence="1">
    <location>
        <begin position="176"/>
        <end position="193"/>
    </location>
</feature>
<keyword evidence="4" id="KW-1185">Reference proteome</keyword>
<feature type="transmembrane region" description="Helical" evidence="1">
    <location>
        <begin position="395"/>
        <end position="417"/>
    </location>
</feature>
<feature type="transmembrane region" description="Helical" evidence="1">
    <location>
        <begin position="228"/>
        <end position="248"/>
    </location>
</feature>
<feature type="transmembrane region" description="Helical" evidence="1">
    <location>
        <begin position="205"/>
        <end position="222"/>
    </location>
</feature>
<dbReference type="RefSeq" id="WP_135878144.1">
    <property type="nucleotide sequence ID" value="NZ_SRSO01000024.1"/>
</dbReference>